<keyword evidence="3" id="KW-0808">Transferase</keyword>
<feature type="transmembrane region" description="Helical" evidence="1">
    <location>
        <begin position="20"/>
        <end position="43"/>
    </location>
</feature>
<dbReference type="PANTHER" id="PTHR37312:SF1">
    <property type="entry name" value="MEMBRANE-BOUND ACYLTRANSFERASE YKRP-RELATED"/>
    <property type="match status" value="1"/>
</dbReference>
<dbReference type="PANTHER" id="PTHR37312">
    <property type="entry name" value="MEMBRANE-BOUND ACYLTRANSFERASE YKRP-RELATED"/>
    <property type="match status" value="1"/>
</dbReference>
<feature type="transmembrane region" description="Helical" evidence="1">
    <location>
        <begin position="165"/>
        <end position="185"/>
    </location>
</feature>
<evidence type="ECO:0000313" key="4">
    <source>
        <dbReference type="Proteomes" id="UP000284892"/>
    </source>
</evidence>
<dbReference type="Pfam" id="PF01757">
    <property type="entry name" value="Acyl_transf_3"/>
    <property type="match status" value="1"/>
</dbReference>
<dbReference type="OrthoDB" id="9809782at2"/>
<keyword evidence="1" id="KW-0472">Membrane</keyword>
<feature type="transmembrane region" description="Helical" evidence="1">
    <location>
        <begin position="230"/>
        <end position="250"/>
    </location>
</feature>
<dbReference type="InterPro" id="IPR002656">
    <property type="entry name" value="Acyl_transf_3_dom"/>
</dbReference>
<evidence type="ECO:0000259" key="2">
    <source>
        <dbReference type="Pfam" id="PF01757"/>
    </source>
</evidence>
<comment type="caution">
    <text evidence="3">The sequence shown here is derived from an EMBL/GenBank/DDBJ whole genome shotgun (WGS) entry which is preliminary data.</text>
</comment>
<feature type="transmembrane region" description="Helical" evidence="1">
    <location>
        <begin position="64"/>
        <end position="82"/>
    </location>
</feature>
<organism evidence="3 4">
    <name type="scientific">Ichthyenterobacterium magnum</name>
    <dbReference type="NCBI Taxonomy" id="1230530"/>
    <lineage>
        <taxon>Bacteria</taxon>
        <taxon>Pseudomonadati</taxon>
        <taxon>Bacteroidota</taxon>
        <taxon>Flavobacteriia</taxon>
        <taxon>Flavobacteriales</taxon>
        <taxon>Flavobacteriaceae</taxon>
        <taxon>Ichthyenterobacterium</taxon>
    </lineage>
</organism>
<keyword evidence="1" id="KW-1133">Transmembrane helix</keyword>
<proteinExistence type="predicted"/>
<dbReference type="AlphaFoldDB" id="A0A420DX35"/>
<feature type="transmembrane region" description="Helical" evidence="1">
    <location>
        <begin position="117"/>
        <end position="135"/>
    </location>
</feature>
<feature type="transmembrane region" description="Helical" evidence="1">
    <location>
        <begin position="297"/>
        <end position="318"/>
    </location>
</feature>
<feature type="domain" description="Acyltransferase 3" evidence="2">
    <location>
        <begin position="6"/>
        <end position="307"/>
    </location>
</feature>
<dbReference type="EMBL" id="RAQJ01000001">
    <property type="protein sequence ID" value="RKE98794.1"/>
    <property type="molecule type" value="Genomic_DNA"/>
</dbReference>
<keyword evidence="1" id="KW-0812">Transmembrane</keyword>
<evidence type="ECO:0000256" key="1">
    <source>
        <dbReference type="SAM" id="Phobius"/>
    </source>
</evidence>
<dbReference type="InterPro" id="IPR052734">
    <property type="entry name" value="Nod_factor_acetyltransferase"/>
</dbReference>
<sequence>MSKRLDWVDQTKGIGIFLMIYAHNFPIIETYIYTFHMPLFFFIAGMFHPKTTSLQSIIYRAKSILIPYFVWSFLLFLFWFFIGRHYGNSIALNPDPLNNFIGIFYAQGGSDFMNWGIPMWFLPCIFLTFLFYSFLQKISNKWIFYFGVLILVLFGFIYPKFSKFNLPWSVDVACVSLVFYSIGNLLKTKLIELNSKLVLRFLILMLVIHFSLAFLNSKVDMYRSIYGNELLFIINGLSGTLALLLLFKIIKVPKFLSYLGKNTIPLLALQGRAMTIIKFVLLAFGVTVFNFNEPTKFALTFVQILLILPILILVNRYAPILNGRVKK</sequence>
<reference evidence="3 4" key="1">
    <citation type="submission" date="2018-09" db="EMBL/GenBank/DDBJ databases">
        <title>Genomic Encyclopedia of Archaeal and Bacterial Type Strains, Phase II (KMG-II): from individual species to whole genera.</title>
        <authorList>
            <person name="Goeker M."/>
        </authorList>
    </citation>
    <scope>NUCLEOTIDE SEQUENCE [LARGE SCALE GENOMIC DNA]</scope>
    <source>
        <strain evidence="3 4">DSM 26283</strain>
    </source>
</reference>
<name>A0A420DX35_9FLAO</name>
<keyword evidence="4" id="KW-1185">Reference proteome</keyword>
<dbReference type="RefSeq" id="WP_120199983.1">
    <property type="nucleotide sequence ID" value="NZ_RAQJ01000001.1"/>
</dbReference>
<feature type="transmembrane region" description="Helical" evidence="1">
    <location>
        <begin position="271"/>
        <end position="291"/>
    </location>
</feature>
<feature type="transmembrane region" description="Helical" evidence="1">
    <location>
        <begin position="197"/>
        <end position="215"/>
    </location>
</feature>
<gene>
    <name evidence="3" type="ORF">BXY80_0889</name>
</gene>
<dbReference type="GO" id="GO:0016747">
    <property type="term" value="F:acyltransferase activity, transferring groups other than amino-acyl groups"/>
    <property type="evidence" value="ECO:0007669"/>
    <property type="project" value="InterPro"/>
</dbReference>
<dbReference type="Proteomes" id="UP000284892">
    <property type="component" value="Unassembled WGS sequence"/>
</dbReference>
<evidence type="ECO:0000313" key="3">
    <source>
        <dbReference type="EMBL" id="RKE98794.1"/>
    </source>
</evidence>
<accession>A0A420DX35</accession>
<feature type="transmembrane region" description="Helical" evidence="1">
    <location>
        <begin position="142"/>
        <end position="159"/>
    </location>
</feature>
<protein>
    <submittedName>
        <fullName evidence="3">Fucose 4-O-acetylase-like acetyltransferase</fullName>
    </submittedName>
</protein>